<evidence type="ECO:0000256" key="2">
    <source>
        <dbReference type="ARBA" id="ARBA00022515"/>
    </source>
</evidence>
<dbReference type="GO" id="GO:1990077">
    <property type="term" value="C:primosome complex"/>
    <property type="evidence" value="ECO:0007669"/>
    <property type="project" value="UniProtKB-KW"/>
</dbReference>
<keyword evidence="15" id="KW-1185">Reference proteome</keyword>
<keyword evidence="8" id="KW-0238">DNA-binding</keyword>
<dbReference type="PANTHER" id="PTHR30153:SF2">
    <property type="entry name" value="REPLICATIVE DNA HELICASE"/>
    <property type="match status" value="1"/>
</dbReference>
<dbReference type="InterPro" id="IPR007694">
    <property type="entry name" value="DNA_helicase_DnaB-like_C"/>
</dbReference>
<dbReference type="CDD" id="cd00984">
    <property type="entry name" value="DnaB_C"/>
    <property type="match status" value="1"/>
</dbReference>
<dbReference type="SMART" id="SM00382">
    <property type="entry name" value="AAA"/>
    <property type="match status" value="1"/>
</dbReference>
<dbReference type="Gene3D" id="1.10.860.10">
    <property type="entry name" value="DNAb Helicase, Chain A"/>
    <property type="match status" value="1"/>
</dbReference>
<dbReference type="Proteomes" id="UP000030960">
    <property type="component" value="Unassembled WGS sequence"/>
</dbReference>
<keyword evidence="3" id="KW-0235">DNA replication</keyword>
<evidence type="ECO:0000313" key="14">
    <source>
        <dbReference type="EMBL" id="KHQ51120.1"/>
    </source>
</evidence>
<evidence type="ECO:0000256" key="4">
    <source>
        <dbReference type="ARBA" id="ARBA00022741"/>
    </source>
</evidence>
<feature type="domain" description="SF4 helicase" evidence="13">
    <location>
        <begin position="181"/>
        <end position="466"/>
    </location>
</feature>
<dbReference type="Gene3D" id="3.40.50.300">
    <property type="entry name" value="P-loop containing nucleotide triphosphate hydrolases"/>
    <property type="match status" value="1"/>
</dbReference>
<comment type="caution">
    <text evidence="14">The sequence shown here is derived from an EMBL/GenBank/DDBJ whole genome shotgun (WGS) entry which is preliminary data.</text>
</comment>
<dbReference type="PROSITE" id="PS51199">
    <property type="entry name" value="SF4_HELICASE"/>
    <property type="match status" value="1"/>
</dbReference>
<dbReference type="InterPro" id="IPR016136">
    <property type="entry name" value="DNA_helicase_N/primase_C"/>
</dbReference>
<dbReference type="InterPro" id="IPR003593">
    <property type="entry name" value="AAA+_ATPase"/>
</dbReference>
<evidence type="ECO:0000256" key="10">
    <source>
        <dbReference type="ARBA" id="ARBA00044969"/>
    </source>
</evidence>
<comment type="catalytic activity">
    <reaction evidence="11">
        <text>ATP + H2O = ADP + phosphate + H(+)</text>
        <dbReference type="Rhea" id="RHEA:13065"/>
        <dbReference type="ChEBI" id="CHEBI:15377"/>
        <dbReference type="ChEBI" id="CHEBI:15378"/>
        <dbReference type="ChEBI" id="CHEBI:30616"/>
        <dbReference type="ChEBI" id="CHEBI:43474"/>
        <dbReference type="ChEBI" id="CHEBI:456216"/>
        <dbReference type="EC" id="5.6.2.3"/>
    </reaction>
</comment>
<evidence type="ECO:0000313" key="15">
    <source>
        <dbReference type="Proteomes" id="UP000030960"/>
    </source>
</evidence>
<keyword evidence="5" id="KW-0378">Hydrolase</keyword>
<dbReference type="EMBL" id="JSUQ01000020">
    <property type="protein sequence ID" value="KHQ51120.1"/>
    <property type="molecule type" value="Genomic_DNA"/>
</dbReference>
<dbReference type="SUPFAM" id="SSF52540">
    <property type="entry name" value="P-loop containing nucleoside triphosphate hydrolases"/>
    <property type="match status" value="1"/>
</dbReference>
<dbReference type="Pfam" id="PF00772">
    <property type="entry name" value="DnaB"/>
    <property type="match status" value="1"/>
</dbReference>
<keyword evidence="4" id="KW-0547">Nucleotide-binding</keyword>
<keyword evidence="9" id="KW-0413">Isomerase</keyword>
<evidence type="ECO:0000256" key="1">
    <source>
        <dbReference type="ARBA" id="ARBA00008428"/>
    </source>
</evidence>
<dbReference type="RefSeq" id="WP_043145313.1">
    <property type="nucleotide sequence ID" value="NZ_JSUQ01000020.1"/>
</dbReference>
<dbReference type="GO" id="GO:0006269">
    <property type="term" value="P:DNA replication, synthesis of primer"/>
    <property type="evidence" value="ECO:0007669"/>
    <property type="project" value="UniProtKB-KW"/>
</dbReference>
<evidence type="ECO:0000256" key="8">
    <source>
        <dbReference type="ARBA" id="ARBA00023125"/>
    </source>
</evidence>
<proteinExistence type="inferred from homology"/>
<sequence length="466" mass="51323">MAEVIRLNQADEVSPHSIEGEQQVLGAILLDQSRVPIVAQVGGPDLFFDPVHADIYRYIARCERDGVHSSVVTMRAWADEHEGIRELGGSSYLVRLAGYCCAESQLGSMVDFLAETRAKRGLYEAISEARRALSQGEASAAQIAGQLEASVVMLEGGTGPRPISMMSATTTAGQQIMAAHEGRDGDFVPTGIHAVDRLLNGLYPGELILLGGRPSMGKTATAINMAANAARAGRKVVFCSLEMNPEAIALRLLSERMAATGNAVAYRDLRGGKFNERAREDLGSALEEVAQLPIEFLPRQYQDVGALLAGAKRTKAKMGGLDLLVVDYVQLMRSAQAKNRYETITEVSRALKNLAGMLNVPVLALSQLSRAVEQRDDKRPRMDDLRESGQLEQDADAVLFCYRDEYYLERERPETGTDEQLEKWEDRMRRARNRLEIIVAKQRQGPVGTANVFCNVAFNRIWEPEQ</sequence>
<dbReference type="PATRIC" id="fig|1515334.3.peg.4518"/>
<comment type="similarity">
    <text evidence="1">Belongs to the helicase family. DnaB subfamily.</text>
</comment>
<dbReference type="GO" id="GO:0005524">
    <property type="term" value="F:ATP binding"/>
    <property type="evidence" value="ECO:0007669"/>
    <property type="project" value="UniProtKB-KW"/>
</dbReference>
<gene>
    <name evidence="14" type="ORF">OA50_04491</name>
</gene>
<accession>A0A0B3RIM5</accession>
<protein>
    <recommendedName>
        <fullName evidence="10">DNA 5'-3' helicase</fullName>
        <ecNumber evidence="10">5.6.2.3</ecNumber>
    </recommendedName>
</protein>
<dbReference type="AlphaFoldDB" id="A0A0B3RIM5"/>
<dbReference type="GO" id="GO:0005829">
    <property type="term" value="C:cytosol"/>
    <property type="evidence" value="ECO:0007669"/>
    <property type="project" value="TreeGrafter"/>
</dbReference>
<evidence type="ECO:0000256" key="5">
    <source>
        <dbReference type="ARBA" id="ARBA00022801"/>
    </source>
</evidence>
<reference evidence="14 15" key="1">
    <citation type="submission" date="2014-10" db="EMBL/GenBank/DDBJ databases">
        <title>Genome sequence of Ponticoccus sp. strain UMTAT08 isolated from clonal culture of toxic dinoflagellate Alexandrium tamiyavanichii.</title>
        <authorList>
            <person name="Gan H.Y."/>
            <person name="Muhd D.-D."/>
            <person name="Mohd Noor M.E."/>
            <person name="Yeong Y.S."/>
            <person name="Usup G."/>
        </authorList>
    </citation>
    <scope>NUCLEOTIDE SEQUENCE [LARGE SCALE GENOMIC DNA]</scope>
    <source>
        <strain evidence="14 15">UMTAT08</strain>
    </source>
</reference>
<keyword evidence="6 14" id="KW-0347">Helicase</keyword>
<evidence type="ECO:0000256" key="3">
    <source>
        <dbReference type="ARBA" id="ARBA00022705"/>
    </source>
</evidence>
<evidence type="ECO:0000259" key="13">
    <source>
        <dbReference type="PROSITE" id="PS51199"/>
    </source>
</evidence>
<evidence type="ECO:0000256" key="9">
    <source>
        <dbReference type="ARBA" id="ARBA00023235"/>
    </source>
</evidence>
<dbReference type="OrthoDB" id="9773982at2"/>
<evidence type="ECO:0000256" key="7">
    <source>
        <dbReference type="ARBA" id="ARBA00022840"/>
    </source>
</evidence>
<dbReference type="PANTHER" id="PTHR30153">
    <property type="entry name" value="REPLICATIVE DNA HELICASE DNAB"/>
    <property type="match status" value="1"/>
</dbReference>
<dbReference type="GO" id="GO:0016787">
    <property type="term" value="F:hydrolase activity"/>
    <property type="evidence" value="ECO:0007669"/>
    <property type="project" value="UniProtKB-KW"/>
</dbReference>
<name>A0A0B3RIM5_9RHOB</name>
<dbReference type="EC" id="5.6.2.3" evidence="10"/>
<keyword evidence="12" id="KW-0175">Coiled coil</keyword>
<organism evidence="14 15">
    <name type="scientific">Mameliella alba</name>
    <dbReference type="NCBI Taxonomy" id="561184"/>
    <lineage>
        <taxon>Bacteria</taxon>
        <taxon>Pseudomonadati</taxon>
        <taxon>Pseudomonadota</taxon>
        <taxon>Alphaproteobacteria</taxon>
        <taxon>Rhodobacterales</taxon>
        <taxon>Roseobacteraceae</taxon>
        <taxon>Mameliella</taxon>
    </lineage>
</organism>
<dbReference type="SUPFAM" id="SSF48024">
    <property type="entry name" value="N-terminal domain of DnaB helicase"/>
    <property type="match status" value="1"/>
</dbReference>
<dbReference type="InterPro" id="IPR027417">
    <property type="entry name" value="P-loop_NTPase"/>
</dbReference>
<dbReference type="Pfam" id="PF03796">
    <property type="entry name" value="DnaB_C"/>
    <property type="match status" value="1"/>
</dbReference>
<evidence type="ECO:0000256" key="6">
    <source>
        <dbReference type="ARBA" id="ARBA00022806"/>
    </source>
</evidence>
<evidence type="ECO:0000256" key="12">
    <source>
        <dbReference type="SAM" id="Coils"/>
    </source>
</evidence>
<feature type="coiled-coil region" evidence="12">
    <location>
        <begin position="414"/>
        <end position="441"/>
    </location>
</feature>
<dbReference type="GO" id="GO:0043139">
    <property type="term" value="F:5'-3' DNA helicase activity"/>
    <property type="evidence" value="ECO:0007669"/>
    <property type="project" value="UniProtKB-EC"/>
</dbReference>
<keyword evidence="2" id="KW-0639">Primosome</keyword>
<dbReference type="GO" id="GO:0003677">
    <property type="term" value="F:DNA binding"/>
    <property type="evidence" value="ECO:0007669"/>
    <property type="project" value="UniProtKB-KW"/>
</dbReference>
<keyword evidence="7" id="KW-0067">ATP-binding</keyword>
<evidence type="ECO:0000256" key="11">
    <source>
        <dbReference type="ARBA" id="ARBA00048954"/>
    </source>
</evidence>
<dbReference type="InterPro" id="IPR036185">
    <property type="entry name" value="DNA_heli_DnaB-like_N_sf"/>
</dbReference>
<dbReference type="InterPro" id="IPR007693">
    <property type="entry name" value="DNA_helicase_DnaB-like_N"/>
</dbReference>